<dbReference type="OrthoDB" id="10308261at2759"/>
<proteinExistence type="predicted"/>
<reference evidence="1 2" key="1">
    <citation type="submission" date="2016-02" db="EMBL/GenBank/DDBJ databases">
        <title>Genome analysis of coral dinoflagellate symbionts highlights evolutionary adaptations to a symbiotic lifestyle.</title>
        <authorList>
            <person name="Aranda M."/>
            <person name="Li Y."/>
            <person name="Liew Y.J."/>
            <person name="Baumgarten S."/>
            <person name="Simakov O."/>
            <person name="Wilson M."/>
            <person name="Piel J."/>
            <person name="Ashoor H."/>
            <person name="Bougouffa S."/>
            <person name="Bajic V.B."/>
            <person name="Ryu T."/>
            <person name="Ravasi T."/>
            <person name="Bayer T."/>
            <person name="Micklem G."/>
            <person name="Kim H."/>
            <person name="Bhak J."/>
            <person name="Lajeunesse T.C."/>
            <person name="Voolstra C.R."/>
        </authorList>
    </citation>
    <scope>NUCLEOTIDE SEQUENCE [LARGE SCALE GENOMIC DNA]</scope>
    <source>
        <strain evidence="1 2">CCMP2467</strain>
    </source>
</reference>
<protein>
    <submittedName>
        <fullName evidence="1">Uncharacterized protein</fullName>
    </submittedName>
</protein>
<dbReference type="EMBL" id="LSRX01000542">
    <property type="protein sequence ID" value="OLP94427.1"/>
    <property type="molecule type" value="Genomic_DNA"/>
</dbReference>
<evidence type="ECO:0000313" key="2">
    <source>
        <dbReference type="Proteomes" id="UP000186817"/>
    </source>
</evidence>
<gene>
    <name evidence="1" type="ORF">AK812_SmicGene23552</name>
</gene>
<evidence type="ECO:0000313" key="1">
    <source>
        <dbReference type="EMBL" id="OLP94427.1"/>
    </source>
</evidence>
<name>A0A1Q9DGV8_SYMMI</name>
<dbReference type="Proteomes" id="UP000186817">
    <property type="component" value="Unassembled WGS sequence"/>
</dbReference>
<accession>A0A1Q9DGV8</accession>
<organism evidence="1 2">
    <name type="scientific">Symbiodinium microadriaticum</name>
    <name type="common">Dinoflagellate</name>
    <name type="synonym">Zooxanthella microadriatica</name>
    <dbReference type="NCBI Taxonomy" id="2951"/>
    <lineage>
        <taxon>Eukaryota</taxon>
        <taxon>Sar</taxon>
        <taxon>Alveolata</taxon>
        <taxon>Dinophyceae</taxon>
        <taxon>Suessiales</taxon>
        <taxon>Symbiodiniaceae</taxon>
        <taxon>Symbiodinium</taxon>
    </lineage>
</organism>
<keyword evidence="2" id="KW-1185">Reference proteome</keyword>
<sequence>MYGMLTEDRPSRMRWELLFEQRHVIGACFLQLKEGSKYSFCLEPNYKIFINRCFLMLERRFGRLAMWAQQDLTTRRLWFPDVNAIRDANGKVLVHGDADDIFYAELDTSLLAVEQEIDCEAMELVEQEEEEEESKFRVGHVLPSLIFPAVSVSAWMDAAMETSAMQMLVLILAATSPIEDVDGFAQKLHGMIPALYHLHSLITQDRTELLLKLRLLCCVLTSARNWMERALPSSSSAGMRLVDTGLCPRRACQGSIVGNLELYIPEDGVELVEVRSTIETFRELYAWREWRCWHKEPFDMSRFKELPTWQQDEFNDLTTALKRGAVP</sequence>
<dbReference type="AlphaFoldDB" id="A0A1Q9DGV8"/>
<comment type="caution">
    <text evidence="1">The sequence shown here is derived from an EMBL/GenBank/DDBJ whole genome shotgun (WGS) entry which is preliminary data.</text>
</comment>